<reference evidence="1" key="1">
    <citation type="submission" date="2022-05" db="EMBL/GenBank/DDBJ databases">
        <title>The Musa troglodytarum L. genome provides insights into the mechanism of non-climacteric behaviour and enrichment of carotenoids.</title>
        <authorList>
            <person name="Wang J."/>
        </authorList>
    </citation>
    <scope>NUCLEOTIDE SEQUENCE</scope>
    <source>
        <tissue evidence="1">Leaf</tissue>
    </source>
</reference>
<sequence length="188" mass="20954">MAGNQLEDVEVSVELLLDRVLRIGMSQFLEWLTGFCIKIPPRESKLIRLSDRIWQINQPPHSFELSILYDEIQNSAILQPRISNGTTAMTAAKKNGISCLCEQPDIVSQKNSSRQRERGFVEHLGGGMHMNGNPDSSHMAHGDPLLEKLMAVALLRRASFFSSSSTTGCMCRSGTEVDRHLHSFTEIG</sequence>
<keyword evidence="2" id="KW-1185">Reference proteome</keyword>
<gene>
    <name evidence="1" type="ORF">MUK42_34642</name>
</gene>
<accession>A0A9E7GGA8</accession>
<name>A0A9E7GGA8_9LILI</name>
<dbReference type="EMBL" id="CP097509">
    <property type="protein sequence ID" value="URE15061.1"/>
    <property type="molecule type" value="Genomic_DNA"/>
</dbReference>
<protein>
    <submittedName>
        <fullName evidence="1">Uncharacterized protein</fullName>
    </submittedName>
</protein>
<evidence type="ECO:0000313" key="1">
    <source>
        <dbReference type="EMBL" id="URE15061.1"/>
    </source>
</evidence>
<organism evidence="1 2">
    <name type="scientific">Musa troglodytarum</name>
    <name type="common">fe'i banana</name>
    <dbReference type="NCBI Taxonomy" id="320322"/>
    <lineage>
        <taxon>Eukaryota</taxon>
        <taxon>Viridiplantae</taxon>
        <taxon>Streptophyta</taxon>
        <taxon>Embryophyta</taxon>
        <taxon>Tracheophyta</taxon>
        <taxon>Spermatophyta</taxon>
        <taxon>Magnoliopsida</taxon>
        <taxon>Liliopsida</taxon>
        <taxon>Zingiberales</taxon>
        <taxon>Musaceae</taxon>
        <taxon>Musa</taxon>
    </lineage>
</organism>
<dbReference type="Proteomes" id="UP001055439">
    <property type="component" value="Chromosome 7"/>
</dbReference>
<dbReference type="AlphaFoldDB" id="A0A9E7GGA8"/>
<evidence type="ECO:0000313" key="2">
    <source>
        <dbReference type="Proteomes" id="UP001055439"/>
    </source>
</evidence>
<proteinExistence type="predicted"/>